<proteinExistence type="predicted"/>
<dbReference type="RefSeq" id="WP_246902213.1">
    <property type="nucleotide sequence ID" value="NZ_JALJRB010000001.1"/>
</dbReference>
<reference evidence="1" key="1">
    <citation type="submission" date="2022-04" db="EMBL/GenBank/DDBJ databases">
        <title>Desulfatitalea alkaliphila sp. nov., a novel anaerobic sulfate-reducing bacterium isolated from terrestrial mud volcano, Taman Peninsula, Russia.</title>
        <authorList>
            <person name="Khomyakova M.A."/>
            <person name="Merkel A.Y."/>
            <person name="Slobodkin A.I."/>
        </authorList>
    </citation>
    <scope>NUCLEOTIDE SEQUENCE</scope>
    <source>
        <strain evidence="1">M08but</strain>
    </source>
</reference>
<evidence type="ECO:0000313" key="2">
    <source>
        <dbReference type="Proteomes" id="UP001165427"/>
    </source>
</evidence>
<comment type="caution">
    <text evidence="1">The sequence shown here is derived from an EMBL/GenBank/DDBJ whole genome shotgun (WGS) entry which is preliminary data.</text>
</comment>
<accession>A0AA41R1M6</accession>
<gene>
    <name evidence="1" type="ORF">MRX98_00900</name>
</gene>
<keyword evidence="2" id="KW-1185">Reference proteome</keyword>
<dbReference type="EMBL" id="JALJRB010000001">
    <property type="protein sequence ID" value="MCJ8499115.1"/>
    <property type="molecule type" value="Genomic_DNA"/>
</dbReference>
<organism evidence="1 2">
    <name type="scientific">Desulfatitalea alkaliphila</name>
    <dbReference type="NCBI Taxonomy" id="2929485"/>
    <lineage>
        <taxon>Bacteria</taxon>
        <taxon>Pseudomonadati</taxon>
        <taxon>Thermodesulfobacteriota</taxon>
        <taxon>Desulfobacteria</taxon>
        <taxon>Desulfobacterales</taxon>
        <taxon>Desulfosarcinaceae</taxon>
        <taxon>Desulfatitalea</taxon>
    </lineage>
</organism>
<dbReference type="Proteomes" id="UP001165427">
    <property type="component" value="Unassembled WGS sequence"/>
</dbReference>
<name>A0AA41R1M6_9BACT</name>
<sequence length="95" mass="10816">MMELIALRAYAGGYRGCLVDEGAYLFFQLTRKGRLRRLKSYPKGAFSDIEQFTAMMMKFMLPSDFLRPPASIDGLTLPELDRVHAAVSQRRPSIK</sequence>
<evidence type="ECO:0000313" key="1">
    <source>
        <dbReference type="EMBL" id="MCJ8499115.1"/>
    </source>
</evidence>
<dbReference type="AlphaFoldDB" id="A0AA41R1M6"/>
<protein>
    <submittedName>
        <fullName evidence="1">Uncharacterized protein</fullName>
    </submittedName>
</protein>